<feature type="compositionally biased region" description="Polar residues" evidence="1">
    <location>
        <begin position="46"/>
        <end position="55"/>
    </location>
</feature>
<comment type="caution">
    <text evidence="3">The sequence shown here is derived from an EMBL/GenBank/DDBJ whole genome shotgun (WGS) entry which is preliminary data.</text>
</comment>
<organism evidence="3 4">
    <name type="scientific">Corynebacterium coyleae</name>
    <dbReference type="NCBI Taxonomy" id="53374"/>
    <lineage>
        <taxon>Bacteria</taxon>
        <taxon>Bacillati</taxon>
        <taxon>Actinomycetota</taxon>
        <taxon>Actinomycetes</taxon>
        <taxon>Mycobacteriales</taxon>
        <taxon>Corynebacteriaceae</taxon>
        <taxon>Corynebacterium</taxon>
    </lineage>
</organism>
<accession>A0AAP7CBG5</accession>
<dbReference type="SUPFAM" id="SSF49498">
    <property type="entry name" value="alpha-Amylase inhibitor tendamistat"/>
    <property type="match status" value="1"/>
</dbReference>
<keyword evidence="2" id="KW-0732">Signal</keyword>
<sequence>MKLFSGRRLVSFLAASLLLFPVPFAQADETGTEPETLSPGDETILSPGQTFSSINPIEISSRPQGDDFRADTSDLTAYSADDNLAPMCVSARKNGRSVEVQNNCGHDLRIKVIMAFDRDTQCHFVKAGEKKAVNSRYNPFGGVDRVILC</sequence>
<reference evidence="3 4" key="1">
    <citation type="submission" date="2020-03" db="EMBL/GenBank/DDBJ databases">
        <title>Draft genome sequences of bacterial isolates from the female urobiome.</title>
        <authorList>
            <person name="Miller-Ensminger T."/>
            <person name="Wolfe A.J."/>
            <person name="Putonti C."/>
        </authorList>
    </citation>
    <scope>NUCLEOTIDE SEQUENCE [LARGE SCALE GENOMIC DNA]</scope>
    <source>
        <strain evidence="3 4">UMB8490</strain>
    </source>
</reference>
<protein>
    <submittedName>
        <fullName evidence="3">Uncharacterized protein</fullName>
    </submittedName>
</protein>
<evidence type="ECO:0000313" key="3">
    <source>
        <dbReference type="EMBL" id="NJJ03020.1"/>
    </source>
</evidence>
<dbReference type="Gene3D" id="2.60.40.20">
    <property type="entry name" value="Alpha-amylase inhibitor"/>
    <property type="match status" value="1"/>
</dbReference>
<feature type="region of interest" description="Disordered" evidence="1">
    <location>
        <begin position="30"/>
        <end position="71"/>
    </location>
</feature>
<gene>
    <name evidence="3" type="ORF">HC138_01295</name>
</gene>
<feature type="signal peptide" evidence="2">
    <location>
        <begin position="1"/>
        <end position="27"/>
    </location>
</feature>
<name>A0AAP7CBG5_9CORY</name>
<dbReference type="Proteomes" id="UP000591626">
    <property type="component" value="Unassembled WGS sequence"/>
</dbReference>
<evidence type="ECO:0000313" key="4">
    <source>
        <dbReference type="Proteomes" id="UP000591626"/>
    </source>
</evidence>
<dbReference type="AlphaFoldDB" id="A0AAP7CBG5"/>
<dbReference type="GO" id="GO:0015066">
    <property type="term" value="F:alpha-amylase inhibitor activity"/>
    <property type="evidence" value="ECO:0007669"/>
    <property type="project" value="InterPro"/>
</dbReference>
<dbReference type="InterPro" id="IPR036379">
    <property type="entry name" value="A-amylase_inhib_sf"/>
</dbReference>
<evidence type="ECO:0000256" key="1">
    <source>
        <dbReference type="SAM" id="MobiDB-lite"/>
    </source>
</evidence>
<evidence type="ECO:0000256" key="2">
    <source>
        <dbReference type="SAM" id="SignalP"/>
    </source>
</evidence>
<proteinExistence type="predicted"/>
<dbReference type="RefSeq" id="WP_167615556.1">
    <property type="nucleotide sequence ID" value="NZ_JAAUVV010000001.1"/>
</dbReference>
<dbReference type="EMBL" id="JAAUVV010000001">
    <property type="protein sequence ID" value="NJJ03020.1"/>
    <property type="molecule type" value="Genomic_DNA"/>
</dbReference>
<feature type="chain" id="PRO_5042920743" evidence="2">
    <location>
        <begin position="28"/>
        <end position="149"/>
    </location>
</feature>